<sequence>MPKISQSSNPSTKISQELKVPESIQFGFPEVNSLISSIFHVDHSGKYDKLSEEILDDLNKLIASVPRFPVTGLEEQLKTETRQTWLKQIDCAIEQSTISMKSVYKSVFEVRLHRKPDSIKLVASLEDISSVLLSKPCCQEKRGGKEL</sequence>
<comment type="caution">
    <text evidence="1">The sequence shown here is derived from an EMBL/GenBank/DDBJ whole genome shotgun (WGS) entry which is preliminary data.</text>
</comment>
<dbReference type="AlphaFoldDB" id="A0A8E0RSF1"/>
<evidence type="ECO:0000313" key="2">
    <source>
        <dbReference type="Proteomes" id="UP000728185"/>
    </source>
</evidence>
<proteinExistence type="predicted"/>
<dbReference type="EMBL" id="LUCM01009785">
    <property type="protein sequence ID" value="KAA0186393.1"/>
    <property type="molecule type" value="Genomic_DNA"/>
</dbReference>
<dbReference type="Proteomes" id="UP000728185">
    <property type="component" value="Unassembled WGS sequence"/>
</dbReference>
<gene>
    <name evidence="1" type="ORF">FBUS_08133</name>
</gene>
<name>A0A8E0RSF1_9TREM</name>
<accession>A0A8E0RSF1</accession>
<keyword evidence="2" id="KW-1185">Reference proteome</keyword>
<organism evidence="1 2">
    <name type="scientific">Fasciolopsis buskii</name>
    <dbReference type="NCBI Taxonomy" id="27845"/>
    <lineage>
        <taxon>Eukaryota</taxon>
        <taxon>Metazoa</taxon>
        <taxon>Spiralia</taxon>
        <taxon>Lophotrochozoa</taxon>
        <taxon>Platyhelminthes</taxon>
        <taxon>Trematoda</taxon>
        <taxon>Digenea</taxon>
        <taxon>Plagiorchiida</taxon>
        <taxon>Echinostomata</taxon>
        <taxon>Echinostomatoidea</taxon>
        <taxon>Fasciolidae</taxon>
        <taxon>Fasciolopsis</taxon>
    </lineage>
</organism>
<evidence type="ECO:0000313" key="1">
    <source>
        <dbReference type="EMBL" id="KAA0186393.1"/>
    </source>
</evidence>
<reference evidence="1" key="1">
    <citation type="submission" date="2019-05" db="EMBL/GenBank/DDBJ databases">
        <title>Annotation for the trematode Fasciolopsis buski.</title>
        <authorList>
            <person name="Choi Y.-J."/>
        </authorList>
    </citation>
    <scope>NUCLEOTIDE SEQUENCE</scope>
    <source>
        <strain evidence="1">HT</strain>
        <tissue evidence="1">Whole worm</tissue>
    </source>
</reference>
<protein>
    <submittedName>
        <fullName evidence="1">Uncharacterized protein</fullName>
    </submittedName>
</protein>